<dbReference type="Gene3D" id="3.40.50.720">
    <property type="entry name" value="NAD(P)-binding Rossmann-like Domain"/>
    <property type="match status" value="1"/>
</dbReference>
<dbReference type="SUPFAM" id="SSF51735">
    <property type="entry name" value="NAD(P)-binding Rossmann-fold domains"/>
    <property type="match status" value="1"/>
</dbReference>
<keyword evidence="2" id="KW-0560">Oxidoreductase</keyword>
<dbReference type="PANTHER" id="PTHR48107">
    <property type="entry name" value="NADPH-DEPENDENT ALDEHYDE REDUCTASE-LIKE PROTEIN, CHLOROPLASTIC-RELATED"/>
    <property type="match status" value="1"/>
</dbReference>
<dbReference type="RefSeq" id="WP_116070411.1">
    <property type="nucleotide sequence ID" value="NZ_BONB01000002.1"/>
</dbReference>
<keyword evidence="4" id="KW-1185">Reference proteome</keyword>
<dbReference type="EMBL" id="QUMQ01000001">
    <property type="protein sequence ID" value="REF99215.1"/>
    <property type="molecule type" value="Genomic_DNA"/>
</dbReference>
<dbReference type="Proteomes" id="UP000256913">
    <property type="component" value="Unassembled WGS sequence"/>
</dbReference>
<name>A0A3D9ZPN1_9ACTN</name>
<dbReference type="PANTHER" id="PTHR48107:SF7">
    <property type="entry name" value="RE15974P"/>
    <property type="match status" value="1"/>
</dbReference>
<reference evidence="3 4" key="1">
    <citation type="submission" date="2018-08" db="EMBL/GenBank/DDBJ databases">
        <title>Sequencing the genomes of 1000 actinobacteria strains.</title>
        <authorList>
            <person name="Klenk H.-P."/>
        </authorList>
    </citation>
    <scope>NUCLEOTIDE SEQUENCE [LARGE SCALE GENOMIC DNA]</scope>
    <source>
        <strain evidence="3 4">DSM 44099</strain>
    </source>
</reference>
<dbReference type="Pfam" id="PF13561">
    <property type="entry name" value="adh_short_C2"/>
    <property type="match status" value="1"/>
</dbReference>
<sequence>MIRVASPLTGKNALVTGGSKGIGRAAAERLAADGASVAINYNVDEGAAAEVVAGISERGGQAIAIRADVSRLAEIGSLFDAAEERLGPLDIVVANAATFVMKPVTELTEEEFDRVFDLNTKGVFFILQQAARKLRDGGRIIVTSTGGTRMLFRDNAVYLGSKGAVEQFVRGLAQEVAGRGITVNAVLPGFTDTGMLPERDRAMAEASSPFQRIGQPEDVGDAIALLAGPSARWVTGQLLGAGGGVF</sequence>
<evidence type="ECO:0000313" key="3">
    <source>
        <dbReference type="EMBL" id="REF99215.1"/>
    </source>
</evidence>
<evidence type="ECO:0000256" key="1">
    <source>
        <dbReference type="ARBA" id="ARBA00006484"/>
    </source>
</evidence>
<comment type="similarity">
    <text evidence="1">Belongs to the short-chain dehydrogenases/reductases (SDR) family.</text>
</comment>
<dbReference type="AlphaFoldDB" id="A0A3D9ZPN1"/>
<comment type="caution">
    <text evidence="3">The sequence shown here is derived from an EMBL/GenBank/DDBJ whole genome shotgun (WGS) entry which is preliminary data.</text>
</comment>
<evidence type="ECO:0000313" key="4">
    <source>
        <dbReference type="Proteomes" id="UP000256913"/>
    </source>
</evidence>
<accession>A0A3D9ZPN1</accession>
<evidence type="ECO:0000256" key="2">
    <source>
        <dbReference type="ARBA" id="ARBA00023002"/>
    </source>
</evidence>
<protein>
    <submittedName>
        <fullName evidence="3">3-oxoacyl-[acyl-carrier protein] reductase</fullName>
    </submittedName>
</protein>
<dbReference type="InterPro" id="IPR036291">
    <property type="entry name" value="NAD(P)-bd_dom_sf"/>
</dbReference>
<proteinExistence type="inferred from homology"/>
<dbReference type="InterPro" id="IPR002347">
    <property type="entry name" value="SDR_fam"/>
</dbReference>
<organism evidence="3 4">
    <name type="scientific">Asanoa ferruginea</name>
    <dbReference type="NCBI Taxonomy" id="53367"/>
    <lineage>
        <taxon>Bacteria</taxon>
        <taxon>Bacillati</taxon>
        <taxon>Actinomycetota</taxon>
        <taxon>Actinomycetes</taxon>
        <taxon>Micromonosporales</taxon>
        <taxon>Micromonosporaceae</taxon>
        <taxon>Asanoa</taxon>
    </lineage>
</organism>
<gene>
    <name evidence="3" type="ORF">DFJ67_5242</name>
</gene>
<dbReference type="FunFam" id="3.40.50.720:FF:000084">
    <property type="entry name" value="Short-chain dehydrogenase reductase"/>
    <property type="match status" value="1"/>
</dbReference>
<dbReference type="PRINTS" id="PR00081">
    <property type="entry name" value="GDHRDH"/>
</dbReference>
<dbReference type="GO" id="GO:0016614">
    <property type="term" value="F:oxidoreductase activity, acting on CH-OH group of donors"/>
    <property type="evidence" value="ECO:0007669"/>
    <property type="project" value="UniProtKB-ARBA"/>
</dbReference>
<dbReference type="OrthoDB" id="154414at2"/>